<keyword evidence="2" id="KW-1185">Reference proteome</keyword>
<evidence type="ECO:0000313" key="2">
    <source>
        <dbReference type="Proteomes" id="UP000235584"/>
    </source>
</evidence>
<protein>
    <submittedName>
        <fullName evidence="1">Uncharacterized protein</fullName>
    </submittedName>
</protein>
<name>A0A2K9NRS6_BACTC</name>
<evidence type="ECO:0000313" key="1">
    <source>
        <dbReference type="EMBL" id="AUN98221.1"/>
    </source>
</evidence>
<dbReference type="Proteomes" id="UP000235584">
    <property type="component" value="Chromosome"/>
</dbReference>
<proteinExistence type="predicted"/>
<organism evidence="1 2">
    <name type="scientific">Bacteriovorax stolpii</name>
    <name type="common">Bdellovibrio stolpii</name>
    <dbReference type="NCBI Taxonomy" id="960"/>
    <lineage>
        <taxon>Bacteria</taxon>
        <taxon>Pseudomonadati</taxon>
        <taxon>Bdellovibrionota</taxon>
        <taxon>Bacteriovoracia</taxon>
        <taxon>Bacteriovoracales</taxon>
        <taxon>Bacteriovoracaceae</taxon>
        <taxon>Bacteriovorax</taxon>
    </lineage>
</organism>
<dbReference type="AlphaFoldDB" id="A0A2K9NRS6"/>
<accession>A0A2K9NRS6</accession>
<dbReference type="RefSeq" id="WP_102243512.1">
    <property type="nucleotide sequence ID" value="NZ_CP025704.1"/>
</dbReference>
<reference evidence="1 2" key="1">
    <citation type="submission" date="2018-01" db="EMBL/GenBank/DDBJ databases">
        <title>Complete genome sequence of Bacteriovorax stolpii DSM12778.</title>
        <authorList>
            <person name="Tang B."/>
            <person name="Chang J."/>
        </authorList>
    </citation>
    <scope>NUCLEOTIDE SEQUENCE [LARGE SCALE GENOMIC DNA]</scope>
    <source>
        <strain evidence="1 2">DSM 12778</strain>
    </source>
</reference>
<dbReference type="SUPFAM" id="SSF55961">
    <property type="entry name" value="Bet v1-like"/>
    <property type="match status" value="1"/>
</dbReference>
<gene>
    <name evidence="1" type="ORF">C0V70_08900</name>
</gene>
<sequence length="162" mass="18880">MKETKIDIHFSLPFSAKKVFDFIVLPENMPLYQGYFLVPGIKKVESSDPVRKVGTIDKITNTDNSSHESRTDILEPEKRYSLTLSNIKMNGFKEKLANPLTGFKEDWIFHADGNHVHIDRTLVIFHKEGLVNELMVKWVIYPQMVMSLHRHHKNLEQRLAHI</sequence>
<dbReference type="KEGG" id="bsto:C0V70_08900"/>
<dbReference type="EMBL" id="CP025704">
    <property type="protein sequence ID" value="AUN98221.1"/>
    <property type="molecule type" value="Genomic_DNA"/>
</dbReference>